<evidence type="ECO:0000313" key="3">
    <source>
        <dbReference type="Proteomes" id="UP001374893"/>
    </source>
</evidence>
<evidence type="ECO:0000313" key="2">
    <source>
        <dbReference type="EMBL" id="BCX47873.1"/>
    </source>
</evidence>
<proteinExistence type="predicted"/>
<name>A0ABN6H7H5_9BACT</name>
<keyword evidence="1" id="KW-0812">Transmembrane</keyword>
<sequence length="207" mass="23554">MGKKRILIRAAVALVLVWAVIIGIRAIAGSKRVTAEKIAREISASEFEDWSEGIPEGAVISDREARIREVAGMYNRLDFAEREKAQQQRVGERMFEKMADSEKELFIDLTVSKTMENFMRALDAMSAEERRGMVERGLREIKEGKTQKEMERAEEISEELLNRISEEGMKAYFEEAGTQTKLDLAPLMQAMDDLMKGMRGNEFPQGQ</sequence>
<dbReference type="EMBL" id="AP024702">
    <property type="protein sequence ID" value="BCX47873.1"/>
    <property type="molecule type" value="Genomic_DNA"/>
</dbReference>
<keyword evidence="1" id="KW-1133">Transmembrane helix</keyword>
<accession>A0ABN6H7H5</accession>
<dbReference type="Proteomes" id="UP001374893">
    <property type="component" value="Chromosome"/>
</dbReference>
<feature type="transmembrane region" description="Helical" evidence="1">
    <location>
        <begin position="6"/>
        <end position="28"/>
    </location>
</feature>
<reference evidence="2 3" key="1">
    <citation type="submission" date="2021-06" db="EMBL/GenBank/DDBJ databases">
        <title>Complete genome of Haloferula helveola possessing various polysaccharide degrading enzymes.</title>
        <authorList>
            <person name="Takami H."/>
            <person name="Huang C."/>
            <person name="Hamasaki K."/>
        </authorList>
    </citation>
    <scope>NUCLEOTIDE SEQUENCE [LARGE SCALE GENOMIC DNA]</scope>
    <source>
        <strain evidence="2 3">CN-1</strain>
    </source>
</reference>
<dbReference type="RefSeq" id="WP_338690315.1">
    <property type="nucleotide sequence ID" value="NZ_AP024702.1"/>
</dbReference>
<organism evidence="2 3">
    <name type="scientific">Haloferula helveola</name>
    <dbReference type="NCBI Taxonomy" id="490095"/>
    <lineage>
        <taxon>Bacteria</taxon>
        <taxon>Pseudomonadati</taxon>
        <taxon>Verrucomicrobiota</taxon>
        <taxon>Verrucomicrobiia</taxon>
        <taxon>Verrucomicrobiales</taxon>
        <taxon>Verrucomicrobiaceae</taxon>
        <taxon>Haloferula</taxon>
    </lineage>
</organism>
<evidence type="ECO:0000256" key="1">
    <source>
        <dbReference type="SAM" id="Phobius"/>
    </source>
</evidence>
<keyword evidence="3" id="KW-1185">Reference proteome</keyword>
<keyword evidence="1" id="KW-0472">Membrane</keyword>
<protein>
    <submittedName>
        <fullName evidence="2">Uncharacterized protein</fullName>
    </submittedName>
</protein>
<gene>
    <name evidence="2" type="ORF">HAHE_17810</name>
</gene>